<protein>
    <submittedName>
        <fullName evidence="3">Uncharacterized protein</fullName>
    </submittedName>
</protein>
<keyword evidence="2" id="KW-0472">Membrane</keyword>
<name>A0A450RVD0_9GAMM</name>
<gene>
    <name evidence="3" type="ORF">BECKFM1743A_GA0114220_100056</name>
</gene>
<keyword evidence="2" id="KW-0812">Transmembrane</keyword>
<feature type="region of interest" description="Disordered" evidence="1">
    <location>
        <begin position="1"/>
        <end position="26"/>
    </location>
</feature>
<sequence>MTPSRKYLHGVANRRHGSAGASPSRKGRVSDLVAARCPVLSVHFLFFLYAFHAAISIRYWFAIAIDIRYRSSIQPRLFSIANRDIDSDPERTTTTGCGLPRCEFRGHSFFFFFFFVFLRGSLLSLVAVCCATFFVDRTFLHGLCVENTPGYPYSLRPCTLVDVFALPSSILLFFDEAYPGGYRAGMTSHVRHPPNAGK</sequence>
<dbReference type="EMBL" id="CAADEZ010000005">
    <property type="protein sequence ID" value="VFJ43146.1"/>
    <property type="molecule type" value="Genomic_DNA"/>
</dbReference>
<feature type="compositionally biased region" description="Basic residues" evidence="1">
    <location>
        <begin position="1"/>
        <end position="17"/>
    </location>
</feature>
<feature type="transmembrane region" description="Helical" evidence="2">
    <location>
        <begin position="109"/>
        <end position="134"/>
    </location>
</feature>
<reference evidence="3" key="1">
    <citation type="submission" date="2019-02" db="EMBL/GenBank/DDBJ databases">
        <authorList>
            <person name="Gruber-Vodicka R. H."/>
            <person name="Seah K. B. B."/>
        </authorList>
    </citation>
    <scope>NUCLEOTIDE SEQUENCE</scope>
    <source>
        <strain evidence="3">BECK_BZ163</strain>
    </source>
</reference>
<organism evidence="3">
    <name type="scientific">Candidatus Kentrum sp. FM</name>
    <dbReference type="NCBI Taxonomy" id="2126340"/>
    <lineage>
        <taxon>Bacteria</taxon>
        <taxon>Pseudomonadati</taxon>
        <taxon>Pseudomonadota</taxon>
        <taxon>Gammaproteobacteria</taxon>
        <taxon>Candidatus Kentrum</taxon>
    </lineage>
</organism>
<evidence type="ECO:0000313" key="3">
    <source>
        <dbReference type="EMBL" id="VFJ43146.1"/>
    </source>
</evidence>
<feature type="transmembrane region" description="Helical" evidence="2">
    <location>
        <begin position="40"/>
        <end position="61"/>
    </location>
</feature>
<evidence type="ECO:0000256" key="2">
    <source>
        <dbReference type="SAM" id="Phobius"/>
    </source>
</evidence>
<dbReference type="AlphaFoldDB" id="A0A450RVD0"/>
<evidence type="ECO:0000256" key="1">
    <source>
        <dbReference type="SAM" id="MobiDB-lite"/>
    </source>
</evidence>
<keyword evidence="2" id="KW-1133">Transmembrane helix</keyword>
<accession>A0A450RVD0</accession>
<proteinExistence type="predicted"/>